<feature type="non-terminal residue" evidence="1">
    <location>
        <position position="60"/>
    </location>
</feature>
<dbReference type="EMBL" id="CATNWA010015765">
    <property type="protein sequence ID" value="CAI9586574.1"/>
    <property type="molecule type" value="Genomic_DNA"/>
</dbReference>
<accession>A0ABN9EP02</accession>
<keyword evidence="2" id="KW-1185">Reference proteome</keyword>
<protein>
    <submittedName>
        <fullName evidence="1">Uncharacterized protein</fullName>
    </submittedName>
</protein>
<comment type="caution">
    <text evidence="1">The sequence shown here is derived from an EMBL/GenBank/DDBJ whole genome shotgun (WGS) entry which is preliminary data.</text>
</comment>
<evidence type="ECO:0000313" key="2">
    <source>
        <dbReference type="Proteomes" id="UP001162483"/>
    </source>
</evidence>
<organism evidence="1 2">
    <name type="scientific">Staurois parvus</name>
    <dbReference type="NCBI Taxonomy" id="386267"/>
    <lineage>
        <taxon>Eukaryota</taxon>
        <taxon>Metazoa</taxon>
        <taxon>Chordata</taxon>
        <taxon>Craniata</taxon>
        <taxon>Vertebrata</taxon>
        <taxon>Euteleostomi</taxon>
        <taxon>Amphibia</taxon>
        <taxon>Batrachia</taxon>
        <taxon>Anura</taxon>
        <taxon>Neobatrachia</taxon>
        <taxon>Ranoidea</taxon>
        <taxon>Ranidae</taxon>
        <taxon>Staurois</taxon>
    </lineage>
</organism>
<reference evidence="1" key="1">
    <citation type="submission" date="2023-05" db="EMBL/GenBank/DDBJ databases">
        <authorList>
            <person name="Stuckert A."/>
        </authorList>
    </citation>
    <scope>NUCLEOTIDE SEQUENCE</scope>
</reference>
<name>A0ABN9EP02_9NEOB</name>
<proteinExistence type="predicted"/>
<dbReference type="Proteomes" id="UP001162483">
    <property type="component" value="Unassembled WGS sequence"/>
</dbReference>
<sequence>MSVAVSQFPPVSECPQQSRYKSLIVAITRITKKNSSICIPPFLNAITFMQTNSFTRIGIF</sequence>
<gene>
    <name evidence="1" type="ORF">SPARVUS_LOCUS10389851</name>
</gene>
<evidence type="ECO:0000313" key="1">
    <source>
        <dbReference type="EMBL" id="CAI9586574.1"/>
    </source>
</evidence>